<reference evidence="2" key="1">
    <citation type="submission" date="2020-05" db="EMBL/GenBank/DDBJ databases">
        <authorList>
            <person name="Chiriac C."/>
            <person name="Salcher M."/>
            <person name="Ghai R."/>
            <person name="Kavagutti S V."/>
        </authorList>
    </citation>
    <scope>NUCLEOTIDE SEQUENCE</scope>
</reference>
<dbReference type="EMBL" id="CAEZVD010000132">
    <property type="protein sequence ID" value="CAB4627501.1"/>
    <property type="molecule type" value="Genomic_DNA"/>
</dbReference>
<dbReference type="SUPFAM" id="SSF53474">
    <property type="entry name" value="alpha/beta-Hydrolases"/>
    <property type="match status" value="1"/>
</dbReference>
<name>A0A6J6IS84_9ZZZZ</name>
<proteinExistence type="predicted"/>
<evidence type="ECO:0000259" key="1">
    <source>
        <dbReference type="Pfam" id="PF08386"/>
    </source>
</evidence>
<dbReference type="Gene3D" id="3.40.50.1820">
    <property type="entry name" value="alpha/beta hydrolase"/>
    <property type="match status" value="1"/>
</dbReference>
<evidence type="ECO:0000313" key="2">
    <source>
        <dbReference type="EMBL" id="CAB4627501.1"/>
    </source>
</evidence>
<accession>A0A6J6IS84</accession>
<dbReference type="InterPro" id="IPR013595">
    <property type="entry name" value="Pept_S33_TAP-like_C"/>
</dbReference>
<gene>
    <name evidence="2" type="ORF">UFOPK1909_00969</name>
</gene>
<dbReference type="InterPro" id="IPR029058">
    <property type="entry name" value="AB_hydrolase_fold"/>
</dbReference>
<sequence length="136" mass="14756">MEANVSVSCLDSRQPADDASMALQNQRVLAASPTLGRYWQFGALACEQWPFAVVKSPESYRASGSKPIVVIGTTGDPATPYSQAVQLANDVLENATLITYRGEGHTIYGQDNQCVNNAVDAYFIENIVPSQELICR</sequence>
<dbReference type="AlphaFoldDB" id="A0A6J6IS84"/>
<dbReference type="Pfam" id="PF08386">
    <property type="entry name" value="Abhydrolase_4"/>
    <property type="match status" value="1"/>
</dbReference>
<protein>
    <submittedName>
        <fullName evidence="2">Unannotated protein</fullName>
    </submittedName>
</protein>
<organism evidence="2">
    <name type="scientific">freshwater metagenome</name>
    <dbReference type="NCBI Taxonomy" id="449393"/>
    <lineage>
        <taxon>unclassified sequences</taxon>
        <taxon>metagenomes</taxon>
        <taxon>ecological metagenomes</taxon>
    </lineage>
</organism>
<feature type="domain" description="Peptidase S33 tripeptidyl aminopeptidase-like C-terminal" evidence="1">
    <location>
        <begin position="33"/>
        <end position="135"/>
    </location>
</feature>